<gene>
    <name evidence="1" type="ORF">DICVIV_08163</name>
</gene>
<dbReference type="STRING" id="29172.A0A0D8XPV8"/>
<dbReference type="Pfam" id="PF00612">
    <property type="entry name" value="IQ"/>
    <property type="match status" value="3"/>
</dbReference>
<reference evidence="2" key="2">
    <citation type="journal article" date="2016" name="Sci. Rep.">
        <title>Dictyocaulus viviparus genome, variome and transcriptome elucidate lungworm biology and support future intervention.</title>
        <authorList>
            <person name="McNulty S.N."/>
            <person name="Strube C."/>
            <person name="Rosa B.A."/>
            <person name="Martin J.C."/>
            <person name="Tyagi R."/>
            <person name="Choi Y.J."/>
            <person name="Wang Q."/>
            <person name="Hallsworth Pepin K."/>
            <person name="Zhang X."/>
            <person name="Ozersky P."/>
            <person name="Wilson R.K."/>
            <person name="Sternberg P.W."/>
            <person name="Gasser R.B."/>
            <person name="Mitreva M."/>
        </authorList>
    </citation>
    <scope>NUCLEOTIDE SEQUENCE [LARGE SCALE GENOMIC DNA]</scope>
    <source>
        <strain evidence="2">HannoverDv2000</strain>
    </source>
</reference>
<dbReference type="CDD" id="cd23767">
    <property type="entry name" value="IQCD"/>
    <property type="match status" value="1"/>
</dbReference>
<dbReference type="EMBL" id="KN716387">
    <property type="protein sequence ID" value="KJH45767.1"/>
    <property type="molecule type" value="Genomic_DNA"/>
</dbReference>
<protein>
    <submittedName>
        <fullName evidence="1">Uncharacterized protein</fullName>
    </submittedName>
</protein>
<keyword evidence="2" id="KW-1185">Reference proteome</keyword>
<dbReference type="OrthoDB" id="5870774at2759"/>
<evidence type="ECO:0000313" key="2">
    <source>
        <dbReference type="Proteomes" id="UP000053766"/>
    </source>
</evidence>
<dbReference type="SMART" id="SM00015">
    <property type="entry name" value="IQ"/>
    <property type="match status" value="3"/>
</dbReference>
<sequence>MCIQAYIRGTLARKKVRELLEERKHFVRSVIRVQSCVRSFLTRCRLKRSLAYRSNVLSQIDGSFENTEGCSQSTLEEAVRQLQLQVCENERLQVFYSNILEACQRKLTEDSFQCERNVTKKQAIKANCVPSVHDKNIAAIKIQAWFRGYRDRSRLRVHLQQRRSFMAAYRGNIAAEQPSHVVDSVALNSRPVSAKIHDAVEMLFDSKMYISKVGAFILNRLSALSPHFCAYLVMEAQGLVAILDILEQKTTGRGPATAEILIILQEVFLRIVECQHPVVVAEVDAQLEDCAKAALHIFHAFYTYPVIVDGFGRAILALYRRPGAKKYFEKAPFYLNYATRRFNRLAETDPRKAILLSMKNEMC</sequence>
<proteinExistence type="predicted"/>
<accession>A0A0D8XPV8</accession>
<dbReference type="AlphaFoldDB" id="A0A0D8XPV8"/>
<dbReference type="PROSITE" id="PS50096">
    <property type="entry name" value="IQ"/>
    <property type="match status" value="3"/>
</dbReference>
<evidence type="ECO:0000313" key="1">
    <source>
        <dbReference type="EMBL" id="KJH45767.1"/>
    </source>
</evidence>
<reference evidence="1 2" key="1">
    <citation type="submission" date="2013-11" db="EMBL/GenBank/DDBJ databases">
        <title>Draft genome of the bovine lungworm Dictyocaulus viviparus.</title>
        <authorList>
            <person name="Mitreva M."/>
        </authorList>
    </citation>
    <scope>NUCLEOTIDE SEQUENCE [LARGE SCALE GENOMIC DNA]</scope>
    <source>
        <strain evidence="1 2">HannoverDv2000</strain>
    </source>
</reference>
<dbReference type="Gene3D" id="1.20.5.190">
    <property type="match status" value="2"/>
</dbReference>
<organism evidence="1 2">
    <name type="scientific">Dictyocaulus viviparus</name>
    <name type="common">Bovine lungworm</name>
    <dbReference type="NCBI Taxonomy" id="29172"/>
    <lineage>
        <taxon>Eukaryota</taxon>
        <taxon>Metazoa</taxon>
        <taxon>Ecdysozoa</taxon>
        <taxon>Nematoda</taxon>
        <taxon>Chromadorea</taxon>
        <taxon>Rhabditida</taxon>
        <taxon>Rhabditina</taxon>
        <taxon>Rhabditomorpha</taxon>
        <taxon>Strongyloidea</taxon>
        <taxon>Metastrongylidae</taxon>
        <taxon>Dictyocaulus</taxon>
    </lineage>
</organism>
<dbReference type="InterPro" id="IPR000048">
    <property type="entry name" value="IQ_motif_EF-hand-BS"/>
</dbReference>
<dbReference type="Proteomes" id="UP000053766">
    <property type="component" value="Unassembled WGS sequence"/>
</dbReference>
<name>A0A0D8XPV8_DICVI</name>